<dbReference type="PROSITE" id="PS51257">
    <property type="entry name" value="PROKAR_LIPOPROTEIN"/>
    <property type="match status" value="1"/>
</dbReference>
<comment type="caution">
    <text evidence="1">The sequence shown here is derived from an EMBL/GenBank/DDBJ whole genome shotgun (WGS) entry which is preliminary data.</text>
</comment>
<evidence type="ECO:0008006" key="3">
    <source>
        <dbReference type="Google" id="ProtNLM"/>
    </source>
</evidence>
<dbReference type="SUPFAM" id="SSF55486">
    <property type="entry name" value="Metalloproteases ('zincins'), catalytic domain"/>
    <property type="match status" value="1"/>
</dbReference>
<dbReference type="Proteomes" id="UP000006228">
    <property type="component" value="Unassembled WGS sequence"/>
</dbReference>
<dbReference type="EMBL" id="AEVT01000093">
    <property type="protein sequence ID" value="EGA68977.1"/>
    <property type="molecule type" value="Genomic_DNA"/>
</dbReference>
<evidence type="ECO:0000313" key="2">
    <source>
        <dbReference type="Proteomes" id="UP000006228"/>
    </source>
</evidence>
<organism evidence="1 2">
    <name type="scientific">Vibrio sinaloensis DSM 21326</name>
    <dbReference type="NCBI Taxonomy" id="945550"/>
    <lineage>
        <taxon>Bacteria</taxon>
        <taxon>Pseudomonadati</taxon>
        <taxon>Pseudomonadota</taxon>
        <taxon>Gammaproteobacteria</taxon>
        <taxon>Vibrionales</taxon>
        <taxon>Vibrionaceae</taxon>
        <taxon>Vibrio</taxon>
        <taxon>Vibrio oreintalis group</taxon>
    </lineage>
</organism>
<name>E8MA28_PHOS4</name>
<feature type="non-terminal residue" evidence="1">
    <location>
        <position position="166"/>
    </location>
</feature>
<proteinExistence type="predicted"/>
<protein>
    <recommendedName>
        <fullName evidence="3">Peptidase M10 metallopeptidase domain-containing protein</fullName>
    </recommendedName>
</protein>
<dbReference type="eggNOG" id="ENOG5031NDX">
    <property type="taxonomic scope" value="Bacteria"/>
</dbReference>
<evidence type="ECO:0000313" key="1">
    <source>
        <dbReference type="EMBL" id="EGA68977.1"/>
    </source>
</evidence>
<dbReference type="AlphaFoldDB" id="E8MA28"/>
<reference evidence="1 2" key="1">
    <citation type="journal article" date="2012" name="Int. J. Syst. Evol. Microbiol.">
        <title>Vibrio caribbeanicus sp. nov., isolated from the marine sponge Scleritoderma cyanea.</title>
        <authorList>
            <person name="Hoffmann M."/>
            <person name="Monday S.R."/>
            <person name="Allard M.W."/>
            <person name="Strain E.A."/>
            <person name="Whittaker P."/>
            <person name="Naum M."/>
            <person name="McCarthy P.J."/>
            <person name="Lopez J.V."/>
            <person name="Fischer M."/>
            <person name="Brown E.W."/>
        </authorList>
    </citation>
    <scope>NUCLEOTIDE SEQUENCE [LARGE SCALE GENOMIC DNA]</scope>
    <source>
        <strain evidence="2">DSMZ 21326</strain>
    </source>
</reference>
<sequence>MTRLLTSLLLAILIGGCSFESTPSHLSEKVATIRTLSNEGLSISLQFMGKINTLEGANHWDETQIKPYLAATHQWLAVLKGIEGKQHHHIDIAIYVEPLENANGMAGPDEDEKVGTYYFPKSGEIVIGSHTYASDFDQKEFFANIVHEMGHVFGIGSYSADYTYYD</sequence>
<accession>E8MA28</accession>
<gene>
    <name evidence="1" type="ORF">VISI1226_06718</name>
</gene>